<dbReference type="EMBL" id="QNRK01000025">
    <property type="protein sequence ID" value="RBP08525.1"/>
    <property type="molecule type" value="Genomic_DNA"/>
</dbReference>
<sequence length="296" mass="31248">MTSRTFHVTVVKDAAGLGPRQIRVVAATASPDRVGDIVEPGGCDLRAYLKNPIVLADHDRTKAVGAAQAAIVGGRLEARITFAPAGVSPKADEYCGLYKAGVMSAVSIGFAPIEIEPLRGGGTRFRTWELLEISLVAVPANPEALVVERRARTSTKGPKMLSPIAELLDHLDKAERHHVDALDFADEAQDGGVDPKAALATMRKSVEASRAHLDRATEICRKIRDSGGGGAGGADGELSFTPASRRAALDRLDRSAVGAVAAPAVPAVRQLGGAFLTAQVREEEQRRIWAYYGGKA</sequence>
<comment type="caution">
    <text evidence="5">The sequence shown here is derived from an EMBL/GenBank/DDBJ whole genome shotgun (WGS) entry which is preliminary data.</text>
</comment>
<gene>
    <name evidence="5" type="ORF">DFR50_1256</name>
</gene>
<dbReference type="AlphaFoldDB" id="A0A366F490"/>
<evidence type="ECO:0000256" key="2">
    <source>
        <dbReference type="ARBA" id="ARBA00022670"/>
    </source>
</evidence>
<dbReference type="Proteomes" id="UP000253529">
    <property type="component" value="Unassembled WGS sequence"/>
</dbReference>
<protein>
    <submittedName>
        <fullName evidence="5">HK97 family phage prohead protease</fullName>
    </submittedName>
</protein>
<feature type="domain" description="Prohead serine protease" evidence="4">
    <location>
        <begin position="54"/>
        <end position="147"/>
    </location>
</feature>
<evidence type="ECO:0000256" key="1">
    <source>
        <dbReference type="ARBA" id="ARBA00022612"/>
    </source>
</evidence>
<keyword evidence="3" id="KW-0378">Hydrolase</keyword>
<dbReference type="OrthoDB" id="9804926at2"/>
<dbReference type="Pfam" id="PF04586">
    <property type="entry name" value="Peptidase_S78"/>
    <property type="match status" value="1"/>
</dbReference>
<evidence type="ECO:0000256" key="3">
    <source>
        <dbReference type="ARBA" id="ARBA00022801"/>
    </source>
</evidence>
<evidence type="ECO:0000259" key="4">
    <source>
        <dbReference type="Pfam" id="PF04586"/>
    </source>
</evidence>
<evidence type="ECO:0000313" key="5">
    <source>
        <dbReference type="EMBL" id="RBP08525.1"/>
    </source>
</evidence>
<dbReference type="GO" id="GO:0006508">
    <property type="term" value="P:proteolysis"/>
    <property type="evidence" value="ECO:0007669"/>
    <property type="project" value="UniProtKB-KW"/>
</dbReference>
<reference evidence="5 6" key="1">
    <citation type="submission" date="2018-06" db="EMBL/GenBank/DDBJ databases">
        <title>Genomic Encyclopedia of Type Strains, Phase IV (KMG-IV): sequencing the most valuable type-strain genomes for metagenomic binning, comparative biology and taxonomic classification.</title>
        <authorList>
            <person name="Goeker M."/>
        </authorList>
    </citation>
    <scope>NUCLEOTIDE SEQUENCE [LARGE SCALE GENOMIC DNA]</scope>
    <source>
        <strain evidence="5 6">DSM 24875</strain>
    </source>
</reference>
<keyword evidence="2 5" id="KW-0645">Protease</keyword>
<keyword evidence="1" id="KW-1188">Viral release from host cell</keyword>
<dbReference type="GO" id="GO:0008233">
    <property type="term" value="F:peptidase activity"/>
    <property type="evidence" value="ECO:0007669"/>
    <property type="project" value="UniProtKB-KW"/>
</dbReference>
<accession>A0A366F490</accession>
<name>A0A366F490_9HYPH</name>
<organism evidence="5 6">
    <name type="scientific">Roseiarcus fermentans</name>
    <dbReference type="NCBI Taxonomy" id="1473586"/>
    <lineage>
        <taxon>Bacteria</taxon>
        <taxon>Pseudomonadati</taxon>
        <taxon>Pseudomonadota</taxon>
        <taxon>Alphaproteobacteria</taxon>
        <taxon>Hyphomicrobiales</taxon>
        <taxon>Roseiarcaceae</taxon>
        <taxon>Roseiarcus</taxon>
    </lineage>
</organism>
<keyword evidence="6" id="KW-1185">Reference proteome</keyword>
<dbReference type="InterPro" id="IPR054613">
    <property type="entry name" value="Peptidase_S78_dom"/>
</dbReference>
<dbReference type="RefSeq" id="WP_113891108.1">
    <property type="nucleotide sequence ID" value="NZ_QNRK01000025.1"/>
</dbReference>
<evidence type="ECO:0000313" key="6">
    <source>
        <dbReference type="Proteomes" id="UP000253529"/>
    </source>
</evidence>
<proteinExistence type="predicted"/>